<feature type="region of interest" description="Disordered" evidence="6">
    <location>
        <begin position="1"/>
        <end position="87"/>
    </location>
</feature>
<evidence type="ECO:0000256" key="4">
    <source>
        <dbReference type="ARBA" id="ARBA00022989"/>
    </source>
</evidence>
<feature type="transmembrane region" description="Helical" evidence="7">
    <location>
        <begin position="420"/>
        <end position="441"/>
    </location>
</feature>
<evidence type="ECO:0000313" key="10">
    <source>
        <dbReference type="Proteomes" id="UP000366065"/>
    </source>
</evidence>
<feature type="transmembrane region" description="Helical" evidence="7">
    <location>
        <begin position="307"/>
        <end position="327"/>
    </location>
</feature>
<proteinExistence type="predicted"/>
<organism evidence="9 10">
    <name type="scientific">Pandoraea capi</name>
    <dbReference type="NCBI Taxonomy" id="2508286"/>
    <lineage>
        <taxon>Bacteria</taxon>
        <taxon>Pseudomonadati</taxon>
        <taxon>Pseudomonadota</taxon>
        <taxon>Betaproteobacteria</taxon>
        <taxon>Burkholderiales</taxon>
        <taxon>Burkholderiaceae</taxon>
        <taxon>Pandoraea</taxon>
    </lineage>
</organism>
<feature type="transmembrane region" description="Helical" evidence="7">
    <location>
        <begin position="461"/>
        <end position="482"/>
    </location>
</feature>
<dbReference type="PANTHER" id="PTHR34697:SF2">
    <property type="entry name" value="PHOSPHATIDYLGLYCEROL LYSYLTRANSFERASE"/>
    <property type="match status" value="1"/>
</dbReference>
<protein>
    <submittedName>
        <fullName evidence="9">Transmembrane protein</fullName>
    </submittedName>
</protein>
<gene>
    <name evidence="9" type="ORF">PCA20602_04069</name>
</gene>
<keyword evidence="5 7" id="KW-0472">Membrane</keyword>
<feature type="transmembrane region" description="Helical" evidence="7">
    <location>
        <begin position="151"/>
        <end position="168"/>
    </location>
</feature>
<dbReference type="InterPro" id="IPR016181">
    <property type="entry name" value="Acyl_CoA_acyltransferase"/>
</dbReference>
<feature type="domain" description="Phosphatidylglycerol lysyltransferase C-terminal" evidence="8">
    <location>
        <begin position="636"/>
        <end position="922"/>
    </location>
</feature>
<feature type="transmembrane region" description="Helical" evidence="7">
    <location>
        <begin position="591"/>
        <end position="610"/>
    </location>
</feature>
<feature type="transmembrane region" description="Helical" evidence="7">
    <location>
        <begin position="231"/>
        <end position="254"/>
    </location>
</feature>
<dbReference type="Pfam" id="PF09924">
    <property type="entry name" value="LPG_synthase_C"/>
    <property type="match status" value="1"/>
</dbReference>
<feature type="transmembrane region" description="Helical" evidence="7">
    <location>
        <begin position="549"/>
        <end position="571"/>
    </location>
</feature>
<feature type="transmembrane region" description="Helical" evidence="7">
    <location>
        <begin position="188"/>
        <end position="210"/>
    </location>
</feature>
<keyword evidence="4 7" id="KW-1133">Transmembrane helix</keyword>
<reference evidence="9 10" key="1">
    <citation type="submission" date="2019-08" db="EMBL/GenBank/DDBJ databases">
        <authorList>
            <person name="Peeters C."/>
        </authorList>
    </citation>
    <scope>NUCLEOTIDE SEQUENCE [LARGE SCALE GENOMIC DNA]</scope>
    <source>
        <strain evidence="9 10">LMG 20602</strain>
    </source>
</reference>
<dbReference type="NCBIfam" id="NF033480">
    <property type="entry name" value="bifunc_MprF"/>
    <property type="match status" value="1"/>
</dbReference>
<sequence>MTEPPRARPSRPADNASSLAVSSTSTANAGPSAVASAAGGGDGNPPDIPNTPGSPGIPGIPDTPGNPATPASGTSGASDTSSPAPSPVEAAWLALPAPIRLLRRFPLSAARPWLIVAGVLLLGLFVFDALHHMLRHVHYDNVIAAIHDTPVTRLVLAMLATLASYAALTGYDISGLAFAGAKVKRSTVVLTSFIAYALGNSVGLGVLTGGTVRMRMYAAAGVDASKVAQAVAFNAGAFGLGMTVFGSLGMLWGASRVSALVPIPAWMLQLFALLLLAGTVAFLVLCARKRTVAVFGRWSMPLPPLRLALRQLVISAADLGMAAAALWCLLPAGVVDLPTFVVFYAIAMALGVLSHVPGGVGVFEAVILLATNGHAPISQVAGALVLYRGIYYLLPLMLAACLLAGFELRQGPAAPIGRAAVRLFPGLLAALTLVAGVMLLISGVTPATRDAEDFLRRHVPLLLVEVSHLLGSVAGLSMLFLARGLLHRLDAAWWGSLALTVIAAVLAVPKGIALSELFVLAVLATLLLVSRKQFDRRSSLFTQSFEPGWIIAVLSVLGACTWLMFMSYRRVGYANQLWWQFTFDGDAPRSMRALMVVAVIGLGLSLWQLLRQSPGAMVPATEDELARAKAIVRKQPAADACLALMGDKSFLFSPSGNAFIMYAKHRRSWVSLSDPVGDQKEWPELIWRFIELADSHGGRAAFYKTRPQALPLYIDAGLRAFKLGEEAFVSLPDFGLQGSRRANLRHGVTRGEREGLTLEIVPPEAVAPYLAEMRPVSEAWLARQHTREKGFSLGAFDDAYVARQPVALVRREGRLVAFATLMCPDVQRIEASIDLMRQVPDAPPGTMDFLFAKLMLHFKAQGYQRFGLGMAPMSGMQTHQLAPRWHRFGRMMFAHGARFYNFRGLRSFKEKFDPQWETRYLMTPGGIAPMLTLADVASLVGGGWKGMIAK</sequence>
<evidence type="ECO:0000256" key="1">
    <source>
        <dbReference type="ARBA" id="ARBA00004651"/>
    </source>
</evidence>
<evidence type="ECO:0000256" key="2">
    <source>
        <dbReference type="ARBA" id="ARBA00022475"/>
    </source>
</evidence>
<dbReference type="PANTHER" id="PTHR34697">
    <property type="entry name" value="PHOSPHATIDYLGLYCEROL LYSYLTRANSFERASE"/>
    <property type="match status" value="1"/>
</dbReference>
<feature type="transmembrane region" description="Helical" evidence="7">
    <location>
        <begin position="489"/>
        <end position="506"/>
    </location>
</feature>
<evidence type="ECO:0000313" key="9">
    <source>
        <dbReference type="EMBL" id="VVE39125.1"/>
    </source>
</evidence>
<accession>A0ABY6W8C7</accession>
<feature type="transmembrane region" description="Helical" evidence="7">
    <location>
        <begin position="512"/>
        <end position="529"/>
    </location>
</feature>
<dbReference type="InterPro" id="IPR051211">
    <property type="entry name" value="PG_lysyltransferase"/>
</dbReference>
<feature type="transmembrane region" description="Helical" evidence="7">
    <location>
        <begin position="389"/>
        <end position="408"/>
    </location>
</feature>
<evidence type="ECO:0000259" key="8">
    <source>
        <dbReference type="Pfam" id="PF09924"/>
    </source>
</evidence>
<feature type="compositionally biased region" description="Low complexity" evidence="6">
    <location>
        <begin position="15"/>
        <end position="37"/>
    </location>
</feature>
<keyword evidence="2" id="KW-1003">Cell membrane</keyword>
<evidence type="ECO:0000256" key="6">
    <source>
        <dbReference type="SAM" id="MobiDB-lite"/>
    </source>
</evidence>
<feature type="compositionally biased region" description="Low complexity" evidence="6">
    <location>
        <begin position="68"/>
        <end position="83"/>
    </location>
</feature>
<evidence type="ECO:0000256" key="5">
    <source>
        <dbReference type="ARBA" id="ARBA00023136"/>
    </source>
</evidence>
<dbReference type="SUPFAM" id="SSF55729">
    <property type="entry name" value="Acyl-CoA N-acyltransferases (Nat)"/>
    <property type="match status" value="1"/>
</dbReference>
<dbReference type="Proteomes" id="UP000366065">
    <property type="component" value="Unassembled WGS sequence"/>
</dbReference>
<dbReference type="InterPro" id="IPR024320">
    <property type="entry name" value="LPG_synthase_C"/>
</dbReference>
<feature type="transmembrane region" description="Helical" evidence="7">
    <location>
        <begin position="266"/>
        <end position="286"/>
    </location>
</feature>
<comment type="caution">
    <text evidence="9">The sequence shown here is derived from an EMBL/GenBank/DDBJ whole genome shotgun (WGS) entry which is preliminary data.</text>
</comment>
<feature type="transmembrane region" description="Helical" evidence="7">
    <location>
        <begin position="333"/>
        <end position="353"/>
    </location>
</feature>
<feature type="transmembrane region" description="Helical" evidence="7">
    <location>
        <begin position="110"/>
        <end position="130"/>
    </location>
</feature>
<evidence type="ECO:0000256" key="7">
    <source>
        <dbReference type="SAM" id="Phobius"/>
    </source>
</evidence>
<dbReference type="EMBL" id="CABPRV010000011">
    <property type="protein sequence ID" value="VVE39125.1"/>
    <property type="molecule type" value="Genomic_DNA"/>
</dbReference>
<name>A0ABY6W8C7_9BURK</name>
<comment type="subcellular location">
    <subcellularLocation>
        <location evidence="1">Cell membrane</location>
        <topology evidence="1">Multi-pass membrane protein</topology>
    </subcellularLocation>
</comment>
<keyword evidence="3 7" id="KW-0812">Transmembrane</keyword>
<keyword evidence="10" id="KW-1185">Reference proteome</keyword>
<evidence type="ECO:0000256" key="3">
    <source>
        <dbReference type="ARBA" id="ARBA00022692"/>
    </source>
</evidence>